<dbReference type="Pfam" id="PF04542">
    <property type="entry name" value="Sigma70_r2"/>
    <property type="match status" value="1"/>
</dbReference>
<dbReference type="PANTHER" id="PTHR43133:SF8">
    <property type="entry name" value="RNA POLYMERASE SIGMA FACTOR HI_1459-RELATED"/>
    <property type="match status" value="1"/>
</dbReference>
<dbReference type="RefSeq" id="WP_419192146.1">
    <property type="nucleotide sequence ID" value="NZ_CP036287.1"/>
</dbReference>
<dbReference type="GO" id="GO:0006352">
    <property type="term" value="P:DNA-templated transcription initiation"/>
    <property type="evidence" value="ECO:0007669"/>
    <property type="project" value="InterPro"/>
</dbReference>
<accession>A0A518BG56</accession>
<gene>
    <name evidence="8" type="primary">rpoE_3</name>
    <name evidence="8" type="ORF">Pla133_10260</name>
</gene>
<dbReference type="PANTHER" id="PTHR43133">
    <property type="entry name" value="RNA POLYMERASE ECF-TYPE SIGMA FACTO"/>
    <property type="match status" value="1"/>
</dbReference>
<dbReference type="InterPro" id="IPR014284">
    <property type="entry name" value="RNA_pol_sigma-70_dom"/>
</dbReference>
<dbReference type="InterPro" id="IPR013324">
    <property type="entry name" value="RNA_pol_sigma_r3/r4-like"/>
</dbReference>
<keyword evidence="4" id="KW-0238">DNA-binding</keyword>
<dbReference type="KEGG" id="pbap:Pla133_10260"/>
<dbReference type="Gene3D" id="1.10.1740.10">
    <property type="match status" value="1"/>
</dbReference>
<evidence type="ECO:0000256" key="4">
    <source>
        <dbReference type="ARBA" id="ARBA00023125"/>
    </source>
</evidence>
<evidence type="ECO:0000256" key="5">
    <source>
        <dbReference type="ARBA" id="ARBA00023163"/>
    </source>
</evidence>
<evidence type="ECO:0000313" key="9">
    <source>
        <dbReference type="Proteomes" id="UP000316921"/>
    </source>
</evidence>
<dbReference type="InterPro" id="IPR013325">
    <property type="entry name" value="RNA_pol_sigma_r2"/>
</dbReference>
<keyword evidence="5" id="KW-0804">Transcription</keyword>
<sequence length="199" mass="21327">MESLPTPTDEALAERAQDGDLDAFEALVVRHGGALIGALERMLGDHHHACDAAQDAWIKVHRALPSYRRGARFRPWLYAIALNQGRDALRARKRRPGGSDATLEVLTAHPGSDPDLGSPERAAIAAALGQVDTSYREAVILVDVLGLGYAEAAAALECAEGTVKSRVHRGRVAFRDAYERVTAPPPRPAALRTLRGGNA</sequence>
<dbReference type="Pfam" id="PF08281">
    <property type="entry name" value="Sigma70_r4_2"/>
    <property type="match status" value="1"/>
</dbReference>
<protein>
    <submittedName>
        <fullName evidence="8">ECF RNA polymerase sigma-E factor</fullName>
    </submittedName>
</protein>
<dbReference type="InterPro" id="IPR039425">
    <property type="entry name" value="RNA_pol_sigma-70-like"/>
</dbReference>
<dbReference type="AlphaFoldDB" id="A0A518BG56"/>
<evidence type="ECO:0000313" key="8">
    <source>
        <dbReference type="EMBL" id="QDU65960.1"/>
    </source>
</evidence>
<dbReference type="Gene3D" id="1.10.10.10">
    <property type="entry name" value="Winged helix-like DNA-binding domain superfamily/Winged helix DNA-binding domain"/>
    <property type="match status" value="1"/>
</dbReference>
<feature type="domain" description="RNA polymerase sigma factor 70 region 4 type 2" evidence="7">
    <location>
        <begin position="122"/>
        <end position="172"/>
    </location>
</feature>
<evidence type="ECO:0000259" key="7">
    <source>
        <dbReference type="Pfam" id="PF08281"/>
    </source>
</evidence>
<dbReference type="InterPro" id="IPR007627">
    <property type="entry name" value="RNA_pol_sigma70_r2"/>
</dbReference>
<dbReference type="InterPro" id="IPR036388">
    <property type="entry name" value="WH-like_DNA-bd_sf"/>
</dbReference>
<name>A0A518BG56_9BACT</name>
<evidence type="ECO:0000256" key="1">
    <source>
        <dbReference type="ARBA" id="ARBA00010641"/>
    </source>
</evidence>
<dbReference type="Proteomes" id="UP000316921">
    <property type="component" value="Chromosome"/>
</dbReference>
<dbReference type="NCBIfam" id="TIGR02937">
    <property type="entry name" value="sigma70-ECF"/>
    <property type="match status" value="1"/>
</dbReference>
<proteinExistence type="inferred from homology"/>
<dbReference type="EMBL" id="CP036287">
    <property type="protein sequence ID" value="QDU65960.1"/>
    <property type="molecule type" value="Genomic_DNA"/>
</dbReference>
<keyword evidence="3" id="KW-0731">Sigma factor</keyword>
<reference evidence="8 9" key="1">
    <citation type="submission" date="2019-02" db="EMBL/GenBank/DDBJ databases">
        <title>Deep-cultivation of Planctomycetes and their phenomic and genomic characterization uncovers novel biology.</title>
        <authorList>
            <person name="Wiegand S."/>
            <person name="Jogler M."/>
            <person name="Boedeker C."/>
            <person name="Pinto D."/>
            <person name="Vollmers J."/>
            <person name="Rivas-Marin E."/>
            <person name="Kohn T."/>
            <person name="Peeters S.H."/>
            <person name="Heuer A."/>
            <person name="Rast P."/>
            <person name="Oberbeckmann S."/>
            <person name="Bunk B."/>
            <person name="Jeske O."/>
            <person name="Meyerdierks A."/>
            <person name="Storesund J.E."/>
            <person name="Kallscheuer N."/>
            <person name="Luecker S."/>
            <person name="Lage O.M."/>
            <person name="Pohl T."/>
            <person name="Merkel B.J."/>
            <person name="Hornburger P."/>
            <person name="Mueller R.-W."/>
            <person name="Bruemmer F."/>
            <person name="Labrenz M."/>
            <person name="Spormann A.M."/>
            <person name="Op den Camp H."/>
            <person name="Overmann J."/>
            <person name="Amann R."/>
            <person name="Jetten M.S.M."/>
            <person name="Mascher T."/>
            <person name="Medema M.H."/>
            <person name="Devos D.P."/>
            <person name="Kaster A.-K."/>
            <person name="Ovreas L."/>
            <person name="Rohde M."/>
            <person name="Galperin M.Y."/>
            <person name="Jogler C."/>
        </authorList>
    </citation>
    <scope>NUCLEOTIDE SEQUENCE [LARGE SCALE GENOMIC DNA]</scope>
    <source>
        <strain evidence="8 9">Pla133</strain>
    </source>
</reference>
<dbReference type="GO" id="GO:0003677">
    <property type="term" value="F:DNA binding"/>
    <property type="evidence" value="ECO:0007669"/>
    <property type="project" value="UniProtKB-KW"/>
</dbReference>
<evidence type="ECO:0000256" key="2">
    <source>
        <dbReference type="ARBA" id="ARBA00023015"/>
    </source>
</evidence>
<dbReference type="SUPFAM" id="SSF88659">
    <property type="entry name" value="Sigma3 and sigma4 domains of RNA polymerase sigma factors"/>
    <property type="match status" value="1"/>
</dbReference>
<keyword evidence="9" id="KW-1185">Reference proteome</keyword>
<comment type="similarity">
    <text evidence="1">Belongs to the sigma-70 factor family. ECF subfamily.</text>
</comment>
<evidence type="ECO:0000259" key="6">
    <source>
        <dbReference type="Pfam" id="PF04542"/>
    </source>
</evidence>
<feature type="domain" description="RNA polymerase sigma-70 region 2" evidence="6">
    <location>
        <begin position="27"/>
        <end position="95"/>
    </location>
</feature>
<keyword evidence="2" id="KW-0805">Transcription regulation</keyword>
<evidence type="ECO:0000256" key="3">
    <source>
        <dbReference type="ARBA" id="ARBA00023082"/>
    </source>
</evidence>
<dbReference type="SUPFAM" id="SSF88946">
    <property type="entry name" value="Sigma2 domain of RNA polymerase sigma factors"/>
    <property type="match status" value="1"/>
</dbReference>
<dbReference type="InterPro" id="IPR013249">
    <property type="entry name" value="RNA_pol_sigma70_r4_t2"/>
</dbReference>
<organism evidence="8 9">
    <name type="scientific">Engelhardtia mirabilis</name>
    <dbReference type="NCBI Taxonomy" id="2528011"/>
    <lineage>
        <taxon>Bacteria</taxon>
        <taxon>Pseudomonadati</taxon>
        <taxon>Planctomycetota</taxon>
        <taxon>Planctomycetia</taxon>
        <taxon>Planctomycetia incertae sedis</taxon>
        <taxon>Engelhardtia</taxon>
    </lineage>
</organism>
<dbReference type="GO" id="GO:0016987">
    <property type="term" value="F:sigma factor activity"/>
    <property type="evidence" value="ECO:0007669"/>
    <property type="project" value="UniProtKB-KW"/>
</dbReference>